<reference evidence="1 2" key="1">
    <citation type="submission" date="2024-05" db="EMBL/GenBank/DDBJ databases">
        <title>Burkholderia sp. Nov. a novel bacteria isolated from rhizosphere soil of Camellia sinensis.</title>
        <authorList>
            <person name="Dong Y."/>
        </authorList>
    </citation>
    <scope>NUCLEOTIDE SEQUENCE [LARGE SCALE GENOMIC DNA]</scope>
    <source>
        <strain evidence="1 2">GS2Y</strain>
    </source>
</reference>
<keyword evidence="2" id="KW-1185">Reference proteome</keyword>
<accession>A0ABU9WHS6</accession>
<dbReference type="Gene3D" id="3.40.190.10">
    <property type="entry name" value="Periplasmic binding protein-like II"/>
    <property type="match status" value="2"/>
</dbReference>
<protein>
    <submittedName>
        <fullName evidence="1">Substrate-binding domain-containing protein</fullName>
    </submittedName>
</protein>
<dbReference type="PANTHER" id="PTHR30632:SF11">
    <property type="entry name" value="BLR4797 PROTEIN"/>
    <property type="match status" value="1"/>
</dbReference>
<dbReference type="InterPro" id="IPR050682">
    <property type="entry name" value="ModA/WtpA"/>
</dbReference>
<evidence type="ECO:0000313" key="1">
    <source>
        <dbReference type="EMBL" id="MEN2471606.1"/>
    </source>
</evidence>
<sequence length="235" mass="24044">MTKAVCTTAAVTGISSMATRPVLAQLAAAYADETGCRVSLVSVGGVDAARRVQAGEPFDFVVLASDAIARLAADGHIDAGSHVELARSGIAVAVAAGAARPDIGTEAGVRDAILRAGRIGYSTGPSGVHLNRLFVRWGIADAIAPRVVRAPPGVPVGALIASGEVDLGFQQLSELMHVPGIEVVGMLPDAIQAVTLFAAAVCRTAGDRAAVARFLAYMASPKADRVKREHGMELV</sequence>
<dbReference type="SUPFAM" id="SSF53850">
    <property type="entry name" value="Periplasmic binding protein-like II"/>
    <property type="match status" value="1"/>
</dbReference>
<proteinExistence type="predicted"/>
<comment type="caution">
    <text evidence="1">The sequence shown here is derived from an EMBL/GenBank/DDBJ whole genome shotgun (WGS) entry which is preliminary data.</text>
</comment>
<dbReference type="Pfam" id="PF13531">
    <property type="entry name" value="SBP_bac_11"/>
    <property type="match status" value="1"/>
</dbReference>
<evidence type="ECO:0000313" key="2">
    <source>
        <dbReference type="Proteomes" id="UP001466933"/>
    </source>
</evidence>
<gene>
    <name evidence="1" type="ORF">VOI36_17025</name>
</gene>
<dbReference type="Proteomes" id="UP001466933">
    <property type="component" value="Unassembled WGS sequence"/>
</dbReference>
<dbReference type="PANTHER" id="PTHR30632">
    <property type="entry name" value="MOLYBDATE-BINDING PERIPLASMIC PROTEIN"/>
    <property type="match status" value="1"/>
</dbReference>
<organism evidence="1 2">
    <name type="scientific">Burkholderia theae</name>
    <dbReference type="NCBI Taxonomy" id="3143496"/>
    <lineage>
        <taxon>Bacteria</taxon>
        <taxon>Pseudomonadati</taxon>
        <taxon>Pseudomonadota</taxon>
        <taxon>Betaproteobacteria</taxon>
        <taxon>Burkholderiales</taxon>
        <taxon>Burkholderiaceae</taxon>
        <taxon>Burkholderia</taxon>
    </lineage>
</organism>
<name>A0ABU9WHS6_9BURK</name>
<dbReference type="RefSeq" id="WP_343492735.1">
    <property type="nucleotide sequence ID" value="NZ_JBCPYA010000006.1"/>
</dbReference>
<dbReference type="EMBL" id="JBCPYA010000006">
    <property type="protein sequence ID" value="MEN2471606.1"/>
    <property type="molecule type" value="Genomic_DNA"/>
</dbReference>